<organism evidence="2 3">
    <name type="scientific">Micromonospora eburnea</name>
    <dbReference type="NCBI Taxonomy" id="227316"/>
    <lineage>
        <taxon>Bacteria</taxon>
        <taxon>Bacillati</taxon>
        <taxon>Actinomycetota</taxon>
        <taxon>Actinomycetes</taxon>
        <taxon>Micromonosporales</taxon>
        <taxon>Micromonosporaceae</taxon>
        <taxon>Micromonospora</taxon>
    </lineage>
</organism>
<keyword evidence="3" id="KW-1185">Reference proteome</keyword>
<sequence>MSRRRIRNAALGLAAVLAAVALVATIAPSSASAGGPKVAVCVSPSARSGAEVNVKVPKQAADALIRHTAAYPGVCASYGESAKMGKGTVRAFSQSENGVPHTIGMVMTEDALKGLPNHPPTAGLWCYDLNGDGKTDEHTECTGGYEYPLQLSKQFRAKVDTPFQYVLVNWNPAGHLPEHIYDRPHFDVHFYLNSNEERLAIRPGPCGMLVNCEDFEVGARPIPERYMPADYSDFGSVEPGMGNHLIDLTGPELNGETFTHTFIYGSYGGQLTFYEPMITQDWYRGLASGSVADGCFPIKQPQAWQTAGWYPTQYCTRHRDNRSEIVTTLEGFVYRKAG</sequence>
<dbReference type="OrthoDB" id="2867208at2"/>
<protein>
    <recommendedName>
        <fullName evidence="4">DUF5602 domain-containing protein</fullName>
    </recommendedName>
</protein>
<proteinExistence type="predicted"/>
<evidence type="ECO:0000313" key="3">
    <source>
        <dbReference type="Proteomes" id="UP000199696"/>
    </source>
</evidence>
<dbReference type="EMBL" id="FMHY01000002">
    <property type="protein sequence ID" value="SCL57304.1"/>
    <property type="molecule type" value="Genomic_DNA"/>
</dbReference>
<dbReference type="AlphaFoldDB" id="A0A1C6UTC0"/>
<evidence type="ECO:0000313" key="2">
    <source>
        <dbReference type="EMBL" id="SCL57304.1"/>
    </source>
</evidence>
<dbReference type="Proteomes" id="UP000199696">
    <property type="component" value="Unassembled WGS sequence"/>
</dbReference>
<evidence type="ECO:0000256" key="1">
    <source>
        <dbReference type="SAM" id="SignalP"/>
    </source>
</evidence>
<reference evidence="3" key="1">
    <citation type="submission" date="2016-06" db="EMBL/GenBank/DDBJ databases">
        <authorList>
            <person name="Varghese N."/>
            <person name="Submissions Spin"/>
        </authorList>
    </citation>
    <scope>NUCLEOTIDE SEQUENCE [LARGE SCALE GENOMIC DNA]</scope>
    <source>
        <strain evidence="3">DSM 44814</strain>
    </source>
</reference>
<dbReference type="InterPro" id="IPR033786">
    <property type="entry name" value="TTHB210-like"/>
</dbReference>
<gene>
    <name evidence="2" type="ORF">GA0070604_3596</name>
</gene>
<evidence type="ECO:0008006" key="4">
    <source>
        <dbReference type="Google" id="ProtNLM"/>
    </source>
</evidence>
<keyword evidence="1" id="KW-0732">Signal</keyword>
<feature type="signal peptide" evidence="1">
    <location>
        <begin position="1"/>
        <end position="33"/>
    </location>
</feature>
<dbReference type="STRING" id="227316.GA0070604_3596"/>
<name>A0A1C6UTC0_9ACTN</name>
<accession>A0A1C6UTC0</accession>
<dbReference type="RefSeq" id="WP_141721324.1">
    <property type="nucleotide sequence ID" value="NZ_FMHY01000002.1"/>
</dbReference>
<dbReference type="CDD" id="cd11669">
    <property type="entry name" value="TTHB210-like"/>
    <property type="match status" value="1"/>
</dbReference>
<feature type="chain" id="PRO_5008748046" description="DUF5602 domain-containing protein" evidence="1">
    <location>
        <begin position="34"/>
        <end position="338"/>
    </location>
</feature>